<dbReference type="Proteomes" id="UP001184861">
    <property type="component" value="Unassembled WGS sequence"/>
</dbReference>
<keyword evidence="1" id="KW-0812">Transmembrane</keyword>
<name>A0AAE4C140_9FLAO</name>
<comment type="caution">
    <text evidence="2">The sequence shown here is derived from an EMBL/GenBank/DDBJ whole genome shotgun (WGS) entry which is preliminary data.</text>
</comment>
<feature type="transmembrane region" description="Helical" evidence="1">
    <location>
        <begin position="58"/>
        <end position="75"/>
    </location>
</feature>
<keyword evidence="1" id="KW-0472">Membrane</keyword>
<evidence type="ECO:0000256" key="1">
    <source>
        <dbReference type="SAM" id="Phobius"/>
    </source>
</evidence>
<dbReference type="EMBL" id="JAVDQY010000001">
    <property type="protein sequence ID" value="MDR6525123.1"/>
    <property type="molecule type" value="Genomic_DNA"/>
</dbReference>
<sequence>MIVKIALLFPEIIPVFLLSAMYGGKVNLILIMISYLPFSLMVVLLPAFLYLSERSTEFFFYGSFLMINLPQLFAFKNKTR</sequence>
<accession>A0AAE4C140</accession>
<feature type="transmembrane region" description="Helical" evidence="1">
    <location>
        <begin position="28"/>
        <end position="51"/>
    </location>
</feature>
<keyword evidence="1" id="KW-1133">Transmembrane helix</keyword>
<feature type="transmembrane region" description="Helical" evidence="1">
    <location>
        <begin position="5"/>
        <end position="22"/>
    </location>
</feature>
<evidence type="ECO:0000313" key="2">
    <source>
        <dbReference type="EMBL" id="MDR6525123.1"/>
    </source>
</evidence>
<reference evidence="2" key="1">
    <citation type="submission" date="2023-07" db="EMBL/GenBank/DDBJ databases">
        <title>Sorghum-associated microbial communities from plants grown in Nebraska, USA.</title>
        <authorList>
            <person name="Schachtman D."/>
        </authorList>
    </citation>
    <scope>NUCLEOTIDE SEQUENCE</scope>
    <source>
        <strain evidence="2">DS2360</strain>
    </source>
</reference>
<gene>
    <name evidence="2" type="ORF">J2787_000493</name>
</gene>
<evidence type="ECO:0000313" key="3">
    <source>
        <dbReference type="Proteomes" id="UP001184861"/>
    </source>
</evidence>
<dbReference type="AlphaFoldDB" id="A0AAE4C140"/>
<protein>
    <submittedName>
        <fullName evidence="2">Uncharacterized protein</fullName>
    </submittedName>
</protein>
<proteinExistence type="predicted"/>
<organism evidence="2 3">
    <name type="scientific">Chryseobacterium rhizosphaerae</name>
    <dbReference type="NCBI Taxonomy" id="395937"/>
    <lineage>
        <taxon>Bacteria</taxon>
        <taxon>Pseudomonadati</taxon>
        <taxon>Bacteroidota</taxon>
        <taxon>Flavobacteriia</taxon>
        <taxon>Flavobacteriales</taxon>
        <taxon>Weeksellaceae</taxon>
        <taxon>Chryseobacterium group</taxon>
        <taxon>Chryseobacterium</taxon>
    </lineage>
</organism>